<evidence type="ECO:0000313" key="8">
    <source>
        <dbReference type="Proteomes" id="UP000442694"/>
    </source>
</evidence>
<dbReference type="Pfam" id="PF02789">
    <property type="entry name" value="Peptidase_M17_N"/>
    <property type="match status" value="1"/>
</dbReference>
<dbReference type="RefSeq" id="WP_152211525.1">
    <property type="nucleotide sequence ID" value="NZ_WFLN01000004.1"/>
</dbReference>
<dbReference type="PANTHER" id="PTHR11963:SF23">
    <property type="entry name" value="CYTOSOL AMINOPEPTIDASE"/>
    <property type="match status" value="1"/>
</dbReference>
<evidence type="ECO:0000256" key="5">
    <source>
        <dbReference type="ARBA" id="ARBA00023211"/>
    </source>
</evidence>
<proteinExistence type="inferred from homology"/>
<sequence>MQTRITIDLMQKIPQNCETIFSIFCENNEYFKESEKLLDKFKESHFLGKSGDKKTLSQDNQIIIAIGAGSSANNANLFGFRKAIGKIISEAKEQNLQNIFVDIFLSESSDLNYIAYVFAETAALALYSFEHIYSNQSFPQKKMISVENIKLKFSSHKFEQKTILSAIEKGIHRGQSLNYARYLSDLPSNQLRPKDLVTLASEQLLKFKNIQTTLLNKSELEKQGFGGIIAVGKGSIHEPYLAIFDYNPPNAKETVVVIGKGVTFDTGGYSIKGKKHHNEMKYDMSGAANVFSAAYIAAKEDIPIRIISMIVCVENTIGDHAQRPSDVYKAWNGKLVDVFNTDAEGRLILADAIAFSASFAPKLIIDIATLTGGATQIAGNLAAIVCSNNDQMIEKVKEASALAGEKFVHLEILPEATENIKGTVSDFTNMNNKWSEGAATMHAAAFLQAFVPQNTDWLHLDIANVSENSRDNGYLATNCSSAYGARTIVNIIENLAKK</sequence>
<dbReference type="SUPFAM" id="SSF53187">
    <property type="entry name" value="Zn-dependent exopeptidases"/>
    <property type="match status" value="1"/>
</dbReference>
<dbReference type="InterPro" id="IPR000819">
    <property type="entry name" value="Peptidase_M17_C"/>
</dbReference>
<dbReference type="InterPro" id="IPR011356">
    <property type="entry name" value="Leucine_aapep/pepB"/>
</dbReference>
<name>A0A833JEY2_9BACT</name>
<dbReference type="EMBL" id="WFLN01000004">
    <property type="protein sequence ID" value="KAB8033439.1"/>
    <property type="molecule type" value="Genomic_DNA"/>
</dbReference>
<dbReference type="SUPFAM" id="SSF52949">
    <property type="entry name" value="Macro domain-like"/>
    <property type="match status" value="1"/>
</dbReference>
<dbReference type="GO" id="GO:0006508">
    <property type="term" value="P:proteolysis"/>
    <property type="evidence" value="ECO:0007669"/>
    <property type="project" value="UniProtKB-KW"/>
</dbReference>
<dbReference type="Gene3D" id="3.40.630.10">
    <property type="entry name" value="Zn peptidases"/>
    <property type="match status" value="1"/>
</dbReference>
<reference evidence="7 8" key="1">
    <citation type="submission" date="2019-10" db="EMBL/GenBank/DDBJ databases">
        <title>New genus of Silvanigrellaceae.</title>
        <authorList>
            <person name="Pitt A."/>
            <person name="Hahn M.W."/>
        </authorList>
    </citation>
    <scope>NUCLEOTIDE SEQUENCE [LARGE SCALE GENOMIC DNA]</scope>
    <source>
        <strain evidence="7 8">33A1-SZDP</strain>
    </source>
</reference>
<evidence type="ECO:0000256" key="4">
    <source>
        <dbReference type="ARBA" id="ARBA00022801"/>
    </source>
</evidence>
<dbReference type="CDD" id="cd00433">
    <property type="entry name" value="Peptidase_M17"/>
    <property type="match status" value="1"/>
</dbReference>
<organism evidence="7 8">
    <name type="scientific">Fluviispira multicolorata</name>
    <dbReference type="NCBI Taxonomy" id="2654512"/>
    <lineage>
        <taxon>Bacteria</taxon>
        <taxon>Pseudomonadati</taxon>
        <taxon>Bdellovibrionota</taxon>
        <taxon>Oligoflexia</taxon>
        <taxon>Silvanigrellales</taxon>
        <taxon>Silvanigrellaceae</taxon>
        <taxon>Fluviispira</taxon>
    </lineage>
</organism>
<gene>
    <name evidence="7" type="ORF">GCL57_01685</name>
</gene>
<evidence type="ECO:0000259" key="6">
    <source>
        <dbReference type="PROSITE" id="PS00631"/>
    </source>
</evidence>
<keyword evidence="3" id="KW-0645">Protease</keyword>
<dbReference type="GO" id="GO:0005737">
    <property type="term" value="C:cytoplasm"/>
    <property type="evidence" value="ECO:0007669"/>
    <property type="project" value="InterPro"/>
</dbReference>
<dbReference type="AlphaFoldDB" id="A0A833JEY2"/>
<protein>
    <recommendedName>
        <fullName evidence="6">Cytosol aminopeptidase domain-containing protein</fullName>
    </recommendedName>
</protein>
<comment type="caution">
    <text evidence="7">The sequence shown here is derived from an EMBL/GenBank/DDBJ whole genome shotgun (WGS) entry which is preliminary data.</text>
</comment>
<evidence type="ECO:0000256" key="3">
    <source>
        <dbReference type="ARBA" id="ARBA00022670"/>
    </source>
</evidence>
<keyword evidence="5" id="KW-0464">Manganese</keyword>
<dbReference type="Pfam" id="PF00883">
    <property type="entry name" value="Peptidase_M17"/>
    <property type="match status" value="1"/>
</dbReference>
<dbReference type="PRINTS" id="PR00481">
    <property type="entry name" value="LAMNOPPTDASE"/>
</dbReference>
<dbReference type="GO" id="GO:0070006">
    <property type="term" value="F:metalloaminopeptidase activity"/>
    <property type="evidence" value="ECO:0007669"/>
    <property type="project" value="InterPro"/>
</dbReference>
<evidence type="ECO:0000256" key="1">
    <source>
        <dbReference type="ARBA" id="ARBA00009528"/>
    </source>
</evidence>
<dbReference type="PANTHER" id="PTHR11963">
    <property type="entry name" value="LEUCINE AMINOPEPTIDASE-RELATED"/>
    <property type="match status" value="1"/>
</dbReference>
<comment type="similarity">
    <text evidence="1">Belongs to the peptidase M17 family.</text>
</comment>
<accession>A0A833JEY2</accession>
<dbReference type="InterPro" id="IPR043472">
    <property type="entry name" value="Macro_dom-like"/>
</dbReference>
<dbReference type="Proteomes" id="UP000442694">
    <property type="component" value="Unassembled WGS sequence"/>
</dbReference>
<keyword evidence="4" id="KW-0378">Hydrolase</keyword>
<evidence type="ECO:0000256" key="2">
    <source>
        <dbReference type="ARBA" id="ARBA00022438"/>
    </source>
</evidence>
<feature type="domain" description="Cytosol aminopeptidase" evidence="6">
    <location>
        <begin position="340"/>
        <end position="347"/>
    </location>
</feature>
<keyword evidence="8" id="KW-1185">Reference proteome</keyword>
<dbReference type="GO" id="GO:0030145">
    <property type="term" value="F:manganese ion binding"/>
    <property type="evidence" value="ECO:0007669"/>
    <property type="project" value="InterPro"/>
</dbReference>
<dbReference type="PROSITE" id="PS00631">
    <property type="entry name" value="CYTOSOL_AP"/>
    <property type="match status" value="1"/>
</dbReference>
<dbReference type="Gene3D" id="3.40.220.10">
    <property type="entry name" value="Leucine Aminopeptidase, subunit E, domain 1"/>
    <property type="match status" value="1"/>
</dbReference>
<dbReference type="InterPro" id="IPR008283">
    <property type="entry name" value="Peptidase_M17_N"/>
</dbReference>
<keyword evidence="2" id="KW-0031">Aminopeptidase</keyword>
<evidence type="ECO:0000313" key="7">
    <source>
        <dbReference type="EMBL" id="KAB8033439.1"/>
    </source>
</evidence>